<dbReference type="InterPro" id="IPR036259">
    <property type="entry name" value="MFS_trans_sf"/>
</dbReference>
<evidence type="ECO:0000256" key="5">
    <source>
        <dbReference type="ARBA" id="ARBA00023136"/>
    </source>
</evidence>
<feature type="transmembrane region" description="Helical" evidence="7">
    <location>
        <begin position="373"/>
        <end position="395"/>
    </location>
</feature>
<sequence>MYSYRLEDQNTNHVRLENSSRIQPAMGDILVAEQPASLDKEIVEVQHNEIQPTFPKFDDMSSLQVGLILLSLGLAMFLFAIEETIVATSVASIGAALNIKSSLTWISTSYFLTTTVVQPIIGRIADAVGSKRLLLIELWIFALGNIIAGTSKTLTQIVVGRLISGIGGAGLMSVVCILVSQLTHERQRATYMNLINAVFIISDAVGPILGGALANSGNWRWIFLINAPFSPVITFLVLRWLRFPSPKVSSTMHIRSLRDVLSKVDLLGMITLVSCLSFLVVALNSGGQTVPWGSSLIIFYIPIFLQVIGLSTVISSALIIPFLAMAAISSSAVNATASKYGYVRTMCTCGIAIIPIGMGLMSTLNEKSTIGRIVGYSLISGLGFGSATQITMVIAQVGLPADELSTVTALVGAAPTLGGTLGVAVVGTVINNAYQQTVRRSAIASSFIRHGSANSTISLNPSDVISSISSLAPENPVRNVLINAHRVTMPLTRSQTRKKAAQAQVETENPTGVAPYPASALRSPLRLKRNVITPASTSLPSTLTSKDRQTHRRLERAMSQKLLQAMADTKAKVATAPRVCNSGPKPLRRYETPLELVGNAVNDPALLNAPKANRVYKPRREPSFAVVLEELSEHDTFQPVRPRHRQQHQPTDLPDLEEFGGIPSNSSYELTAQERGWMKEFDETVPFSFDDPENWGQFRTFMVNFDEFMKRKIRERGIETTHSGKSGPGDVGGS</sequence>
<feature type="transmembrane region" description="Helical" evidence="7">
    <location>
        <begin position="63"/>
        <end position="81"/>
    </location>
</feature>
<feature type="transmembrane region" description="Helical" evidence="7">
    <location>
        <begin position="264"/>
        <end position="283"/>
    </location>
</feature>
<feature type="domain" description="Major facilitator superfamily (MFS) profile" evidence="8">
    <location>
        <begin position="68"/>
        <end position="478"/>
    </location>
</feature>
<reference evidence="9 10" key="1">
    <citation type="submission" date="2016-08" db="EMBL/GenBank/DDBJ databases">
        <authorList>
            <consortium name="Lentinula edodes genome sequencing consortium"/>
            <person name="Sakamoto Y."/>
            <person name="Nakade K."/>
            <person name="Sato S."/>
            <person name="Yoshida Y."/>
            <person name="Miyazaki K."/>
            <person name="Natsume S."/>
            <person name="Konno N."/>
        </authorList>
    </citation>
    <scope>NUCLEOTIDE SEQUENCE [LARGE SCALE GENOMIC DNA]</scope>
    <source>
        <strain evidence="9 10">NBRC 111202</strain>
    </source>
</reference>
<evidence type="ECO:0000313" key="10">
    <source>
        <dbReference type="Proteomes" id="UP000188533"/>
    </source>
</evidence>
<dbReference type="PANTHER" id="PTHR23501:SF191">
    <property type="entry name" value="VACUOLAR BASIC AMINO ACID TRANSPORTER 4"/>
    <property type="match status" value="1"/>
</dbReference>
<evidence type="ECO:0000256" key="7">
    <source>
        <dbReference type="SAM" id="Phobius"/>
    </source>
</evidence>
<protein>
    <submittedName>
        <fullName evidence="9">Mfs drug</fullName>
    </submittedName>
</protein>
<feature type="transmembrane region" description="Helical" evidence="7">
    <location>
        <begin position="191"/>
        <end position="209"/>
    </location>
</feature>
<dbReference type="SUPFAM" id="SSF103473">
    <property type="entry name" value="MFS general substrate transporter"/>
    <property type="match status" value="1"/>
</dbReference>
<evidence type="ECO:0000256" key="1">
    <source>
        <dbReference type="ARBA" id="ARBA00004127"/>
    </source>
</evidence>
<keyword evidence="5 7" id="KW-0472">Membrane</keyword>
<feature type="transmembrane region" description="Helical" evidence="7">
    <location>
        <begin position="157"/>
        <end position="179"/>
    </location>
</feature>
<proteinExistence type="predicted"/>
<comment type="caution">
    <text evidence="9">The sequence shown here is derived from an EMBL/GenBank/DDBJ whole genome shotgun (WGS) entry which is preliminary data.</text>
</comment>
<dbReference type="GO" id="GO:0005886">
    <property type="term" value="C:plasma membrane"/>
    <property type="evidence" value="ECO:0007669"/>
    <property type="project" value="TreeGrafter"/>
</dbReference>
<comment type="subcellular location">
    <subcellularLocation>
        <location evidence="1">Endomembrane system</location>
        <topology evidence="1">Multi-pass membrane protein</topology>
    </subcellularLocation>
</comment>
<keyword evidence="3 7" id="KW-0812">Transmembrane</keyword>
<dbReference type="Gene3D" id="1.20.1250.20">
    <property type="entry name" value="MFS general substrate transporter like domains"/>
    <property type="match status" value="1"/>
</dbReference>
<feature type="transmembrane region" description="Helical" evidence="7">
    <location>
        <begin position="341"/>
        <end position="361"/>
    </location>
</feature>
<keyword evidence="10" id="KW-1185">Reference proteome</keyword>
<organism evidence="9 10">
    <name type="scientific">Lentinula edodes</name>
    <name type="common">Shiitake mushroom</name>
    <name type="synonym">Lentinus edodes</name>
    <dbReference type="NCBI Taxonomy" id="5353"/>
    <lineage>
        <taxon>Eukaryota</taxon>
        <taxon>Fungi</taxon>
        <taxon>Dikarya</taxon>
        <taxon>Basidiomycota</taxon>
        <taxon>Agaricomycotina</taxon>
        <taxon>Agaricomycetes</taxon>
        <taxon>Agaricomycetidae</taxon>
        <taxon>Agaricales</taxon>
        <taxon>Marasmiineae</taxon>
        <taxon>Omphalotaceae</taxon>
        <taxon>Lentinula</taxon>
    </lineage>
</organism>
<accession>A0A1Q3EA48</accession>
<dbReference type="EMBL" id="BDGU01000173">
    <property type="protein sequence ID" value="GAW03999.1"/>
    <property type="molecule type" value="Genomic_DNA"/>
</dbReference>
<dbReference type="Pfam" id="PF07690">
    <property type="entry name" value="MFS_1"/>
    <property type="match status" value="1"/>
</dbReference>
<evidence type="ECO:0000256" key="4">
    <source>
        <dbReference type="ARBA" id="ARBA00022989"/>
    </source>
</evidence>
<dbReference type="AlphaFoldDB" id="A0A1Q3EA48"/>
<feature type="region of interest" description="Disordered" evidence="6">
    <location>
        <begin position="715"/>
        <end position="734"/>
    </location>
</feature>
<keyword evidence="2" id="KW-0813">Transport</keyword>
<dbReference type="GO" id="GO:0022857">
    <property type="term" value="F:transmembrane transporter activity"/>
    <property type="evidence" value="ECO:0007669"/>
    <property type="project" value="InterPro"/>
</dbReference>
<gene>
    <name evidence="9" type="ORF">LENED_005761</name>
</gene>
<keyword evidence="4 7" id="KW-1133">Transmembrane helix</keyword>
<dbReference type="PROSITE" id="PS50850">
    <property type="entry name" value="MFS"/>
    <property type="match status" value="1"/>
</dbReference>
<reference evidence="9 10" key="2">
    <citation type="submission" date="2017-02" db="EMBL/GenBank/DDBJ databases">
        <title>A genome survey and senescence transcriptome analysis in Lentinula edodes.</title>
        <authorList>
            <person name="Sakamoto Y."/>
            <person name="Nakade K."/>
            <person name="Sato S."/>
            <person name="Yoshida Y."/>
            <person name="Miyazaki K."/>
            <person name="Natsume S."/>
            <person name="Konno N."/>
        </authorList>
    </citation>
    <scope>NUCLEOTIDE SEQUENCE [LARGE SCALE GENOMIC DNA]</scope>
    <source>
        <strain evidence="9 10">NBRC 111202</strain>
    </source>
</reference>
<evidence type="ECO:0000256" key="6">
    <source>
        <dbReference type="SAM" id="MobiDB-lite"/>
    </source>
</evidence>
<evidence type="ECO:0000256" key="3">
    <source>
        <dbReference type="ARBA" id="ARBA00022692"/>
    </source>
</evidence>
<feature type="transmembrane region" description="Helical" evidence="7">
    <location>
        <begin position="133"/>
        <end position="151"/>
    </location>
</feature>
<dbReference type="PANTHER" id="PTHR23501">
    <property type="entry name" value="MAJOR FACILITATOR SUPERFAMILY"/>
    <property type="match status" value="1"/>
</dbReference>
<feature type="transmembrane region" description="Helical" evidence="7">
    <location>
        <begin position="101"/>
        <end position="121"/>
    </location>
</feature>
<dbReference type="Proteomes" id="UP000188533">
    <property type="component" value="Unassembled WGS sequence"/>
</dbReference>
<feature type="transmembrane region" description="Helical" evidence="7">
    <location>
        <begin position="221"/>
        <end position="243"/>
    </location>
</feature>
<feature type="transmembrane region" description="Helical" evidence="7">
    <location>
        <begin position="289"/>
        <end position="310"/>
    </location>
</feature>
<feature type="region of interest" description="Disordered" evidence="6">
    <location>
        <begin position="637"/>
        <end position="661"/>
    </location>
</feature>
<evidence type="ECO:0000313" key="9">
    <source>
        <dbReference type="EMBL" id="GAW03999.1"/>
    </source>
</evidence>
<evidence type="ECO:0000259" key="8">
    <source>
        <dbReference type="PROSITE" id="PS50850"/>
    </source>
</evidence>
<dbReference type="InterPro" id="IPR020846">
    <property type="entry name" value="MFS_dom"/>
</dbReference>
<dbReference type="CDD" id="cd17502">
    <property type="entry name" value="MFS_Azr1_MDR_like"/>
    <property type="match status" value="1"/>
</dbReference>
<dbReference type="InterPro" id="IPR011701">
    <property type="entry name" value="MFS"/>
</dbReference>
<dbReference type="GO" id="GO:0012505">
    <property type="term" value="C:endomembrane system"/>
    <property type="evidence" value="ECO:0007669"/>
    <property type="project" value="UniProtKB-SubCell"/>
</dbReference>
<evidence type="ECO:0000256" key="2">
    <source>
        <dbReference type="ARBA" id="ARBA00022448"/>
    </source>
</evidence>
<name>A0A1Q3EA48_LENED</name>
<feature type="transmembrane region" description="Helical" evidence="7">
    <location>
        <begin position="407"/>
        <end position="430"/>
    </location>
</feature>
<dbReference type="STRING" id="5353.A0A1Q3EA48"/>